<evidence type="ECO:0000313" key="3">
    <source>
        <dbReference type="Proteomes" id="UP000274822"/>
    </source>
</evidence>
<proteinExistence type="predicted"/>
<sequence>MLEGPGHNGDRAEVVRLLIVCLTVVMLCPSVHSTEISPQGLYQGLDPDRGGWHMVEGSIDTGIHESLLDDLLFSLNSFVSVYPPASPVVVVHGPYNRTIASFVNAWSVDRVLSGGQASGEEAEGSCDARSFPVFQIASHVGLVVG</sequence>
<comment type="caution">
    <text evidence="2">The sequence shown here is derived from an EMBL/GenBank/DDBJ whole genome shotgun (WGS) entry which is preliminary data.</text>
</comment>
<keyword evidence="3" id="KW-1185">Reference proteome</keyword>
<reference evidence="2 3" key="1">
    <citation type="journal article" date="2018" name="New Phytol.">
        <title>Phylogenomics of Endogonaceae and evolution of mycorrhizas within Mucoromycota.</title>
        <authorList>
            <person name="Chang Y."/>
            <person name="Desiro A."/>
            <person name="Na H."/>
            <person name="Sandor L."/>
            <person name="Lipzen A."/>
            <person name="Clum A."/>
            <person name="Barry K."/>
            <person name="Grigoriev I.V."/>
            <person name="Martin F.M."/>
            <person name="Stajich J.E."/>
            <person name="Smith M.E."/>
            <person name="Bonito G."/>
            <person name="Spatafora J.W."/>
        </authorList>
    </citation>
    <scope>NUCLEOTIDE SEQUENCE [LARGE SCALE GENOMIC DNA]</scope>
    <source>
        <strain evidence="2 3">AD002</strain>
    </source>
</reference>
<evidence type="ECO:0000313" key="2">
    <source>
        <dbReference type="EMBL" id="RUS25767.1"/>
    </source>
</evidence>
<dbReference type="Proteomes" id="UP000274822">
    <property type="component" value="Unassembled WGS sequence"/>
</dbReference>
<keyword evidence="1" id="KW-0732">Signal</keyword>
<dbReference type="AlphaFoldDB" id="A0A433Q7L8"/>
<gene>
    <name evidence="2" type="ORF">BC938DRAFT_471690</name>
</gene>
<protein>
    <submittedName>
        <fullName evidence="2">Uncharacterized protein</fullName>
    </submittedName>
</protein>
<name>A0A433Q7L8_9FUNG</name>
<organism evidence="2 3">
    <name type="scientific">Jimgerdemannia flammicorona</name>
    <dbReference type="NCBI Taxonomy" id="994334"/>
    <lineage>
        <taxon>Eukaryota</taxon>
        <taxon>Fungi</taxon>
        <taxon>Fungi incertae sedis</taxon>
        <taxon>Mucoromycota</taxon>
        <taxon>Mucoromycotina</taxon>
        <taxon>Endogonomycetes</taxon>
        <taxon>Endogonales</taxon>
        <taxon>Endogonaceae</taxon>
        <taxon>Jimgerdemannia</taxon>
    </lineage>
</organism>
<feature type="signal peptide" evidence="1">
    <location>
        <begin position="1"/>
        <end position="33"/>
    </location>
</feature>
<accession>A0A433Q7L8</accession>
<feature type="chain" id="PRO_5019222927" evidence="1">
    <location>
        <begin position="34"/>
        <end position="145"/>
    </location>
</feature>
<evidence type="ECO:0000256" key="1">
    <source>
        <dbReference type="SAM" id="SignalP"/>
    </source>
</evidence>
<dbReference type="EMBL" id="RBNJ01012067">
    <property type="protein sequence ID" value="RUS25767.1"/>
    <property type="molecule type" value="Genomic_DNA"/>
</dbReference>